<evidence type="ECO:0000313" key="2">
    <source>
        <dbReference type="EMBL" id="ORY34698.1"/>
    </source>
</evidence>
<accession>A0A1Y2BIT9</accession>
<dbReference type="EMBL" id="MCFC01000002">
    <property type="protein sequence ID" value="ORY34698.1"/>
    <property type="molecule type" value="Genomic_DNA"/>
</dbReference>
<evidence type="ECO:0000256" key="1">
    <source>
        <dbReference type="SAM" id="Phobius"/>
    </source>
</evidence>
<name>A0A1Y2BIT9_9TREE</name>
<keyword evidence="1" id="KW-1133">Transmembrane helix</keyword>
<sequence length="469" mass="50057">SGVQTISILRRTLRYVLIGSLGLGVASYAAYEGAQQYVERVCLAAPSRANPEDEYGWQDEYQGWTGGQAGGTDPRLGRQARSALRGAWLGQQYGAGTGIDAISTGGNLSLHPEEAALKGMIGSTSNPHRVDRGLQLAENYLDLAIGQAQARGIVFPDALSVARPVGPTTSTAEADPTAVDLLMLKAGVLERISTPESLDEAKELYETVFATSQDTTRALRMAGKVGDVCVRLGQADEALVWWKWGLQRVGLDLPKQEKGWFKTTTSSVITPPTLSPAELRATISLLASAESHYATTSQLDQAAAIEEIALRMLPPAHPIPNPSNGTAGATLHDAWLQQRAALFTLHQASVSHALGKASLDIAATANERAGIVIAALDPLPSAFTSRATPLTPVAQNLRRDALLTGAEASYIHGLLIERSSKGPQLAVSAQCFQRAMNLSALESGRKEEGLMGEDWQRYSNAFARVNRKL</sequence>
<feature type="non-terminal residue" evidence="2">
    <location>
        <position position="1"/>
    </location>
</feature>
<comment type="caution">
    <text evidence="2">The sequence shown here is derived from an EMBL/GenBank/DDBJ whole genome shotgun (WGS) entry which is preliminary data.</text>
</comment>
<feature type="non-terminal residue" evidence="2">
    <location>
        <position position="469"/>
    </location>
</feature>
<dbReference type="OrthoDB" id="2524554at2759"/>
<feature type="transmembrane region" description="Helical" evidence="1">
    <location>
        <begin position="12"/>
        <end position="31"/>
    </location>
</feature>
<dbReference type="STRING" id="71784.A0A1Y2BIT9"/>
<reference evidence="2 3" key="1">
    <citation type="submission" date="2016-07" db="EMBL/GenBank/DDBJ databases">
        <title>Pervasive Adenine N6-methylation of Active Genes in Fungi.</title>
        <authorList>
            <consortium name="DOE Joint Genome Institute"/>
            <person name="Mondo S.J."/>
            <person name="Dannebaum R.O."/>
            <person name="Kuo R.C."/>
            <person name="Labutti K."/>
            <person name="Haridas S."/>
            <person name="Kuo A."/>
            <person name="Salamov A."/>
            <person name="Ahrendt S.R."/>
            <person name="Lipzen A."/>
            <person name="Sullivan W."/>
            <person name="Andreopoulos W.B."/>
            <person name="Clum A."/>
            <person name="Lindquist E."/>
            <person name="Daum C."/>
            <person name="Ramamoorthy G.K."/>
            <person name="Gryganskyi A."/>
            <person name="Culley D."/>
            <person name="Magnuson J.K."/>
            <person name="James T.Y."/>
            <person name="O'Malley M.A."/>
            <person name="Stajich J.E."/>
            <person name="Spatafora J.W."/>
            <person name="Visel A."/>
            <person name="Grigoriev I.V."/>
        </authorList>
    </citation>
    <scope>NUCLEOTIDE SEQUENCE [LARGE SCALE GENOMIC DNA]</scope>
    <source>
        <strain evidence="2 3">68-887.2</strain>
    </source>
</reference>
<dbReference type="Proteomes" id="UP000193986">
    <property type="component" value="Unassembled WGS sequence"/>
</dbReference>
<gene>
    <name evidence="2" type="ORF">BCR39DRAFT_455209</name>
</gene>
<protein>
    <submittedName>
        <fullName evidence="2">Uncharacterized protein</fullName>
    </submittedName>
</protein>
<keyword evidence="1" id="KW-0812">Transmembrane</keyword>
<organism evidence="2 3">
    <name type="scientific">Naematelia encephala</name>
    <dbReference type="NCBI Taxonomy" id="71784"/>
    <lineage>
        <taxon>Eukaryota</taxon>
        <taxon>Fungi</taxon>
        <taxon>Dikarya</taxon>
        <taxon>Basidiomycota</taxon>
        <taxon>Agaricomycotina</taxon>
        <taxon>Tremellomycetes</taxon>
        <taxon>Tremellales</taxon>
        <taxon>Naemateliaceae</taxon>
        <taxon>Naematelia</taxon>
    </lineage>
</organism>
<evidence type="ECO:0000313" key="3">
    <source>
        <dbReference type="Proteomes" id="UP000193986"/>
    </source>
</evidence>
<proteinExistence type="predicted"/>
<keyword evidence="1" id="KW-0472">Membrane</keyword>
<dbReference type="InParanoid" id="A0A1Y2BIT9"/>
<keyword evidence="3" id="KW-1185">Reference proteome</keyword>
<dbReference type="AlphaFoldDB" id="A0A1Y2BIT9"/>